<dbReference type="InterPro" id="IPR002550">
    <property type="entry name" value="CNNM"/>
</dbReference>
<evidence type="ECO:0000256" key="10">
    <source>
        <dbReference type="SAM" id="MobiDB-lite"/>
    </source>
</evidence>
<feature type="region of interest" description="Disordered" evidence="10">
    <location>
        <begin position="1010"/>
        <end position="1044"/>
    </location>
</feature>
<dbReference type="STRING" id="210143.A0A1R3I5C7"/>
<keyword evidence="3" id="KW-0677">Repeat</keyword>
<evidence type="ECO:0000256" key="3">
    <source>
        <dbReference type="ARBA" id="ARBA00022737"/>
    </source>
</evidence>
<feature type="region of interest" description="Disordered" evidence="10">
    <location>
        <begin position="728"/>
        <end position="749"/>
    </location>
</feature>
<dbReference type="Pfam" id="PF01595">
    <property type="entry name" value="CNNM"/>
    <property type="match status" value="1"/>
</dbReference>
<dbReference type="GO" id="GO:0016020">
    <property type="term" value="C:membrane"/>
    <property type="evidence" value="ECO:0007669"/>
    <property type="project" value="UniProtKB-SubCell"/>
</dbReference>
<keyword evidence="9" id="KW-0175">Coiled coil</keyword>
<feature type="compositionally biased region" description="Basic and acidic residues" evidence="10">
    <location>
        <begin position="1010"/>
        <end position="1022"/>
    </location>
</feature>
<evidence type="ECO:0000256" key="2">
    <source>
        <dbReference type="ARBA" id="ARBA00022692"/>
    </source>
</evidence>
<evidence type="ECO:0000313" key="14">
    <source>
        <dbReference type="Proteomes" id="UP000188268"/>
    </source>
</evidence>
<evidence type="ECO:0000256" key="5">
    <source>
        <dbReference type="ARBA" id="ARBA00023122"/>
    </source>
</evidence>
<feature type="transmembrane region" description="Helical" evidence="11">
    <location>
        <begin position="120"/>
        <end position="139"/>
    </location>
</feature>
<dbReference type="PANTHER" id="PTHR12064">
    <property type="entry name" value="METAL TRANSPORTER CNNM"/>
    <property type="match status" value="1"/>
</dbReference>
<feature type="coiled-coil region" evidence="9">
    <location>
        <begin position="851"/>
        <end position="918"/>
    </location>
</feature>
<gene>
    <name evidence="13" type="ORF">CCACVL1_14840</name>
</gene>
<feature type="region of interest" description="Disordered" evidence="10">
    <location>
        <begin position="522"/>
        <end position="568"/>
    </location>
</feature>
<organism evidence="13 14">
    <name type="scientific">Corchorus capsularis</name>
    <name type="common">Jute</name>
    <dbReference type="NCBI Taxonomy" id="210143"/>
    <lineage>
        <taxon>Eukaryota</taxon>
        <taxon>Viridiplantae</taxon>
        <taxon>Streptophyta</taxon>
        <taxon>Embryophyta</taxon>
        <taxon>Tracheophyta</taxon>
        <taxon>Spermatophyta</taxon>
        <taxon>Magnoliopsida</taxon>
        <taxon>eudicotyledons</taxon>
        <taxon>Gunneridae</taxon>
        <taxon>Pentapetalae</taxon>
        <taxon>rosids</taxon>
        <taxon>malvids</taxon>
        <taxon>Malvales</taxon>
        <taxon>Malvaceae</taxon>
        <taxon>Grewioideae</taxon>
        <taxon>Apeibeae</taxon>
        <taxon>Corchorus</taxon>
    </lineage>
</organism>
<dbReference type="InterPro" id="IPR044751">
    <property type="entry name" value="Ion_transp-like_CBS"/>
</dbReference>
<comment type="subcellular location">
    <subcellularLocation>
        <location evidence="1">Membrane</location>
        <topology evidence="1">Multi-pass membrane protein</topology>
    </subcellularLocation>
</comment>
<evidence type="ECO:0000259" key="12">
    <source>
        <dbReference type="PROSITE" id="PS51846"/>
    </source>
</evidence>
<feature type="domain" description="CNNM transmembrane" evidence="12">
    <location>
        <begin position="31"/>
        <end position="213"/>
    </location>
</feature>
<dbReference type="FunFam" id="3.10.580.10:FF:000057">
    <property type="entry name" value="DUF21 domain-containing protein At5g52790"/>
    <property type="match status" value="1"/>
</dbReference>
<dbReference type="AlphaFoldDB" id="A0A1R3I5C7"/>
<keyword evidence="14" id="KW-1185">Reference proteome</keyword>
<evidence type="ECO:0000256" key="1">
    <source>
        <dbReference type="ARBA" id="ARBA00004141"/>
    </source>
</evidence>
<feature type="compositionally biased region" description="Basic and acidic residues" evidence="10">
    <location>
        <begin position="728"/>
        <end position="737"/>
    </location>
</feature>
<feature type="compositionally biased region" description="Polar residues" evidence="10">
    <location>
        <begin position="550"/>
        <end position="568"/>
    </location>
</feature>
<protein>
    <recommendedName>
        <fullName evidence="12">CNNM transmembrane domain-containing protein</fullName>
    </recommendedName>
</protein>
<dbReference type="Gramene" id="OMO77764">
    <property type="protein sequence ID" value="OMO77764"/>
    <property type="gene ID" value="CCACVL1_14840"/>
</dbReference>
<evidence type="ECO:0000256" key="9">
    <source>
        <dbReference type="SAM" id="Coils"/>
    </source>
</evidence>
<dbReference type="CDD" id="cd04590">
    <property type="entry name" value="CBS_pair_CorC_HlyC_assoc"/>
    <property type="match status" value="1"/>
</dbReference>
<keyword evidence="4 8" id="KW-1133">Transmembrane helix</keyword>
<keyword evidence="5" id="KW-0129">CBS domain</keyword>
<dbReference type="PANTHER" id="PTHR12064:SF97">
    <property type="entry name" value="METAL TRANSPORTER CNNM-5"/>
    <property type="match status" value="1"/>
</dbReference>
<proteinExistence type="predicted"/>
<keyword evidence="7" id="KW-0325">Glycoprotein</keyword>
<evidence type="ECO:0000256" key="8">
    <source>
        <dbReference type="PROSITE-ProRule" id="PRU01193"/>
    </source>
</evidence>
<evidence type="ECO:0000256" key="6">
    <source>
        <dbReference type="ARBA" id="ARBA00023136"/>
    </source>
</evidence>
<sequence length="1063" mass="115754">MLLGNAIALARTVMKFSPNDIVFEPDDIPFGSAEWFLFAGFSCLLVLFAGIMSGLTLGLMSLGLVELEILERSGSTTEKKQAAAILPVVKKQHQLLVTLLLCNACAMEALPIALDKIFHPFVAVLLSVTFVLAFGEIIPQAICSRYGLAVGANFVWLVRILMIICYPIAYPIGKVLDAVIGHGDVLFRRAQLKVLVSIHSQEAGKGGELTHDETTIISGALDLTEKTAEEAMTPIESTFSLDVNSKLDWEAIGKILARGHSRIPVYAGNPKNIIGLLLVKSLLTIRAETETPVSAVSIRRIPRVPANMPLYDILNEFQKGSSHMAAVVKVKEKAKDPELFDDGERLEPRLTNGNSQLTTPLLTKCDPKSGSVIVDVEKPTRPITGNSQQNGVTRKTLQHLSEDTEDGEVIGIITLEDVFEELLQEEIVDETDVYIDVHKRIRVAAAAAASSVARAPSNRRLIGQKPSVDTRLLKAVAIENSKDVDAAAEIVLSEILPFMSKRSMAAASSSQNQSPLVQLNEAVDEEESNQLRRRKVLSSNRAGSSAGPMLQTTEVSGSLEASNAASTSKFRECTNDEAANIETGELILLGSPKYDGAESGQHNSGISSSAVENENSLVFTNFEIKESSSSSKIRAMDVEDESAVNLAVDFTSTLENTGCSGSANDYIYFDGPVDLNADIGGSCSLSGSKVGEEDVVALLVPSSSQEQMPEGSIAGLHSESGSVAHSTCSEKQERGSVEFKSQQGSVSEMGEIEDDTFDPFVSRSSQTCRTDLLEEIIEDAKNNKKTLFLAMESIMSLMKEVELQEEAAEKAREEAARGGLDILVKVDELKQMLPHAKEANDMHAGEVYGEKSILATEVRELQSRLLSLSEERDKSLAILDEMRQTLEARQAAAEEMMRTAEQEKLEKEESARKALAEQEAIMEKVVVESKILRQEAEENSKLREFLMDRGQIVDSLQGEISVICEDVRLLKEKFDERVPLSKSISSSQTSCILASSGSSLKSIADLGHDLGEIGTKTPEKRSRTPSLNGESPKSRSSEERYKADDKELLMNDGWEIFDKDGEF</sequence>
<dbReference type="FunFam" id="3.10.580.10:FF:000021">
    <property type="entry name" value="DUF21 domain-containing protein At4g14240-like"/>
    <property type="match status" value="1"/>
</dbReference>
<evidence type="ECO:0000256" key="11">
    <source>
        <dbReference type="SAM" id="Phobius"/>
    </source>
</evidence>
<dbReference type="GO" id="GO:0030026">
    <property type="term" value="P:intracellular manganese ion homeostasis"/>
    <property type="evidence" value="ECO:0007669"/>
    <property type="project" value="TreeGrafter"/>
</dbReference>
<dbReference type="Gene3D" id="3.10.580.10">
    <property type="entry name" value="CBS-domain"/>
    <property type="match status" value="2"/>
</dbReference>
<feature type="compositionally biased region" description="Basic and acidic residues" evidence="10">
    <location>
        <begin position="1032"/>
        <end position="1044"/>
    </location>
</feature>
<dbReference type="OMA" id="DICSSEM"/>
<dbReference type="OrthoDB" id="620544at2759"/>
<evidence type="ECO:0000313" key="13">
    <source>
        <dbReference type="EMBL" id="OMO77764.1"/>
    </source>
</evidence>
<comment type="caution">
    <text evidence="13">The sequence shown here is derived from an EMBL/GenBank/DDBJ whole genome shotgun (WGS) entry which is preliminary data.</text>
</comment>
<dbReference type="InterPro" id="IPR045095">
    <property type="entry name" value="ACDP"/>
</dbReference>
<dbReference type="GO" id="GO:0010960">
    <property type="term" value="P:magnesium ion homeostasis"/>
    <property type="evidence" value="ECO:0007669"/>
    <property type="project" value="InterPro"/>
</dbReference>
<evidence type="ECO:0000256" key="7">
    <source>
        <dbReference type="ARBA" id="ARBA00023180"/>
    </source>
</evidence>
<evidence type="ECO:0000256" key="4">
    <source>
        <dbReference type="ARBA" id="ARBA00022989"/>
    </source>
</evidence>
<dbReference type="InterPro" id="IPR046342">
    <property type="entry name" value="CBS_dom_sf"/>
</dbReference>
<dbReference type="EMBL" id="AWWV01010694">
    <property type="protein sequence ID" value="OMO77764.1"/>
    <property type="molecule type" value="Genomic_DNA"/>
</dbReference>
<feature type="transmembrane region" description="Helical" evidence="11">
    <location>
        <begin position="35"/>
        <end position="65"/>
    </location>
</feature>
<keyword evidence="2 8" id="KW-0812">Transmembrane</keyword>
<keyword evidence="6 8" id="KW-0472">Membrane</keyword>
<name>A0A1R3I5C7_COCAP</name>
<feature type="transmembrane region" description="Helical" evidence="11">
    <location>
        <begin position="146"/>
        <end position="169"/>
    </location>
</feature>
<accession>A0A1R3I5C7</accession>
<dbReference type="Proteomes" id="UP000188268">
    <property type="component" value="Unassembled WGS sequence"/>
</dbReference>
<dbReference type="SUPFAM" id="SSF54631">
    <property type="entry name" value="CBS-domain pair"/>
    <property type="match status" value="1"/>
</dbReference>
<dbReference type="PROSITE" id="PS51846">
    <property type="entry name" value="CNNM"/>
    <property type="match status" value="1"/>
</dbReference>
<reference evidence="13 14" key="1">
    <citation type="submission" date="2013-09" db="EMBL/GenBank/DDBJ databases">
        <title>Corchorus capsularis genome sequencing.</title>
        <authorList>
            <person name="Alam M."/>
            <person name="Haque M.S."/>
            <person name="Islam M.S."/>
            <person name="Emdad E.M."/>
            <person name="Islam M.M."/>
            <person name="Ahmed B."/>
            <person name="Halim A."/>
            <person name="Hossen Q.M.M."/>
            <person name="Hossain M.Z."/>
            <person name="Ahmed R."/>
            <person name="Khan M.M."/>
            <person name="Islam R."/>
            <person name="Rashid M.M."/>
            <person name="Khan S.A."/>
            <person name="Rahman M.S."/>
            <person name="Alam M."/>
        </authorList>
    </citation>
    <scope>NUCLEOTIDE SEQUENCE [LARGE SCALE GENOMIC DNA]</scope>
    <source>
        <strain evidence="14">cv. CVL-1</strain>
        <tissue evidence="13">Whole seedling</tissue>
    </source>
</reference>
<dbReference type="GO" id="GO:0005737">
    <property type="term" value="C:cytoplasm"/>
    <property type="evidence" value="ECO:0007669"/>
    <property type="project" value="TreeGrafter"/>
</dbReference>